<dbReference type="EMBL" id="JASJND010000006">
    <property type="protein sequence ID" value="MDJ1114601.1"/>
    <property type="molecule type" value="Genomic_DNA"/>
</dbReference>
<evidence type="ECO:0000313" key="2">
    <source>
        <dbReference type="Proteomes" id="UP001321481"/>
    </source>
</evidence>
<reference evidence="1 2" key="1">
    <citation type="submission" date="2023-05" db="EMBL/GenBank/DDBJ databases">
        <title>Microbacterium dauci sp.nov., Isolated from Carrot Rhizosphere Soil.</title>
        <authorList>
            <person name="Xiao Z."/>
            <person name="Zheng J."/>
        </authorList>
    </citation>
    <scope>NUCLEOTIDE SEQUENCE [LARGE SCALE GENOMIC DNA]</scope>
    <source>
        <strain evidence="1 2">LX3-4</strain>
    </source>
</reference>
<protein>
    <submittedName>
        <fullName evidence="1">Uncharacterized protein</fullName>
    </submittedName>
</protein>
<evidence type="ECO:0000313" key="1">
    <source>
        <dbReference type="EMBL" id="MDJ1114601.1"/>
    </source>
</evidence>
<keyword evidence="2" id="KW-1185">Reference proteome</keyword>
<dbReference type="RefSeq" id="WP_283716259.1">
    <property type="nucleotide sequence ID" value="NZ_JASJND010000006.1"/>
</dbReference>
<accession>A0ABT6ZF45</accession>
<name>A0ABT6ZF45_9MICO</name>
<proteinExistence type="predicted"/>
<gene>
    <name evidence="1" type="ORF">QNI14_09055</name>
</gene>
<dbReference type="Proteomes" id="UP001321481">
    <property type="component" value="Unassembled WGS sequence"/>
</dbReference>
<organism evidence="1 2">
    <name type="scientific">Microbacterium dauci</name>
    <dbReference type="NCBI Taxonomy" id="3048008"/>
    <lineage>
        <taxon>Bacteria</taxon>
        <taxon>Bacillati</taxon>
        <taxon>Actinomycetota</taxon>
        <taxon>Actinomycetes</taxon>
        <taxon>Micrococcales</taxon>
        <taxon>Microbacteriaceae</taxon>
        <taxon>Microbacterium</taxon>
    </lineage>
</organism>
<sequence length="74" mass="8461">MTEPTHIVQSNGFSRMPLIDTLRPFEEQLRFTLNRMDGATLWAYSLWRAPEGASLRASLPFSDEYLQSAATGRR</sequence>
<comment type="caution">
    <text evidence="1">The sequence shown here is derived from an EMBL/GenBank/DDBJ whole genome shotgun (WGS) entry which is preliminary data.</text>
</comment>